<organism evidence="1">
    <name type="scientific">Anguilla anguilla</name>
    <name type="common">European freshwater eel</name>
    <name type="synonym">Muraena anguilla</name>
    <dbReference type="NCBI Taxonomy" id="7936"/>
    <lineage>
        <taxon>Eukaryota</taxon>
        <taxon>Metazoa</taxon>
        <taxon>Chordata</taxon>
        <taxon>Craniata</taxon>
        <taxon>Vertebrata</taxon>
        <taxon>Euteleostomi</taxon>
        <taxon>Actinopterygii</taxon>
        <taxon>Neopterygii</taxon>
        <taxon>Teleostei</taxon>
        <taxon>Anguilliformes</taxon>
        <taxon>Anguillidae</taxon>
        <taxon>Anguilla</taxon>
    </lineage>
</organism>
<proteinExistence type="predicted"/>
<sequence>MRVRSNISLPLIAIWQPKRRLNIR</sequence>
<reference evidence="1" key="2">
    <citation type="journal article" date="2015" name="Fish Shellfish Immunol.">
        <title>Early steps in the European eel (Anguilla anguilla)-Vibrio vulnificus interaction in the gills: Role of the RtxA13 toxin.</title>
        <authorList>
            <person name="Callol A."/>
            <person name="Pajuelo D."/>
            <person name="Ebbesson L."/>
            <person name="Teles M."/>
            <person name="MacKenzie S."/>
            <person name="Amaro C."/>
        </authorList>
    </citation>
    <scope>NUCLEOTIDE SEQUENCE</scope>
</reference>
<evidence type="ECO:0000313" key="1">
    <source>
        <dbReference type="EMBL" id="JAH63606.1"/>
    </source>
</evidence>
<dbReference type="AlphaFoldDB" id="A0A0E9UCR8"/>
<name>A0A0E9UCR8_ANGAN</name>
<dbReference type="EMBL" id="GBXM01044971">
    <property type="protein sequence ID" value="JAH63606.1"/>
    <property type="molecule type" value="Transcribed_RNA"/>
</dbReference>
<protein>
    <submittedName>
        <fullName evidence="1">Uncharacterized protein</fullName>
    </submittedName>
</protein>
<accession>A0A0E9UCR8</accession>
<reference evidence="1" key="1">
    <citation type="submission" date="2014-11" db="EMBL/GenBank/DDBJ databases">
        <authorList>
            <person name="Amaro Gonzalez C."/>
        </authorList>
    </citation>
    <scope>NUCLEOTIDE SEQUENCE</scope>
</reference>